<keyword evidence="3 10" id="KW-0808">Transferase</keyword>
<dbReference type="NCBIfam" id="TIGR00513">
    <property type="entry name" value="accA"/>
    <property type="match status" value="1"/>
</dbReference>
<gene>
    <name evidence="10 12" type="primary">accA</name>
    <name evidence="12" type="ORF">KSB_01670</name>
</gene>
<dbReference type="RefSeq" id="WP_201368678.1">
    <property type="nucleotide sequence ID" value="NZ_BNJG01000001.1"/>
</dbReference>
<dbReference type="PRINTS" id="PR01069">
    <property type="entry name" value="ACCCTRFRASEA"/>
</dbReference>
<dbReference type="InterPro" id="IPR001095">
    <property type="entry name" value="Acetyl_CoA_COase_a_su"/>
</dbReference>
<evidence type="ECO:0000256" key="9">
    <source>
        <dbReference type="ARBA" id="ARBA00049152"/>
    </source>
</evidence>
<dbReference type="InterPro" id="IPR029045">
    <property type="entry name" value="ClpP/crotonase-like_dom_sf"/>
</dbReference>
<evidence type="ECO:0000256" key="4">
    <source>
        <dbReference type="ARBA" id="ARBA00022741"/>
    </source>
</evidence>
<dbReference type="PANTHER" id="PTHR42853">
    <property type="entry name" value="ACETYL-COENZYME A CARBOXYLASE CARBOXYL TRANSFERASE SUBUNIT ALPHA"/>
    <property type="match status" value="1"/>
</dbReference>
<dbReference type="Gene3D" id="3.90.226.10">
    <property type="entry name" value="2-enoyl-CoA Hydratase, Chain A, domain 1"/>
    <property type="match status" value="1"/>
</dbReference>
<evidence type="ECO:0000256" key="6">
    <source>
        <dbReference type="ARBA" id="ARBA00022840"/>
    </source>
</evidence>
<dbReference type="EC" id="2.1.3.15" evidence="10"/>
<accession>A0ABQ3UG60</accession>
<keyword evidence="8 10" id="KW-0275">Fatty acid biosynthesis</keyword>
<keyword evidence="13" id="KW-1185">Reference proteome</keyword>
<comment type="subunit">
    <text evidence="10">Acetyl-CoA carboxylase is a heterohexamer composed of biotin carboxyl carrier protein (AccB), biotin carboxylase (AccC) and two subunits each of ACCase subunit alpha (AccA) and ACCase subunit beta (AccD).</text>
</comment>
<evidence type="ECO:0000256" key="1">
    <source>
        <dbReference type="ARBA" id="ARBA00004956"/>
    </source>
</evidence>
<evidence type="ECO:0000259" key="11">
    <source>
        <dbReference type="PROSITE" id="PS50989"/>
    </source>
</evidence>
<dbReference type="NCBIfam" id="NF041504">
    <property type="entry name" value="AccA_sub"/>
    <property type="match status" value="1"/>
</dbReference>
<dbReference type="Pfam" id="PF03255">
    <property type="entry name" value="ACCA"/>
    <property type="match status" value="1"/>
</dbReference>
<evidence type="ECO:0000256" key="8">
    <source>
        <dbReference type="ARBA" id="ARBA00023160"/>
    </source>
</evidence>
<feature type="domain" description="CoA carboxyltransferase C-terminal" evidence="11">
    <location>
        <begin position="38"/>
        <end position="292"/>
    </location>
</feature>
<keyword evidence="10" id="KW-0963">Cytoplasm</keyword>
<dbReference type="Proteomes" id="UP000654345">
    <property type="component" value="Unassembled WGS sequence"/>
</dbReference>
<keyword evidence="4 10" id="KW-0547">Nucleotide-binding</keyword>
<evidence type="ECO:0000313" key="12">
    <source>
        <dbReference type="EMBL" id="GHO51692.1"/>
    </source>
</evidence>
<proteinExistence type="inferred from homology"/>
<protein>
    <recommendedName>
        <fullName evidence="10">Acetyl-coenzyme A carboxylase carboxyl transferase subunit alpha</fullName>
        <shortName evidence="10">ACCase subunit alpha</shortName>
        <shortName evidence="10">Acetyl-CoA carboxylase carboxyltransferase subunit alpha</shortName>
        <ecNumber evidence="10">2.1.3.15</ecNumber>
    </recommendedName>
</protein>
<reference evidence="12 13" key="1">
    <citation type="journal article" date="2021" name="Int. J. Syst. Evol. Microbiol.">
        <title>Reticulibacter mediterranei gen. nov., sp. nov., within the new family Reticulibacteraceae fam. nov., and Ktedonospora formicarum gen. nov., sp. nov., Ktedonobacter robiniae sp. nov., Dictyobacter formicarum sp. nov. and Dictyobacter arantiisoli sp. nov., belonging to the class Ktedonobacteria.</title>
        <authorList>
            <person name="Yabe S."/>
            <person name="Zheng Y."/>
            <person name="Wang C.M."/>
            <person name="Sakai Y."/>
            <person name="Abe K."/>
            <person name="Yokota A."/>
            <person name="Donadio S."/>
            <person name="Cavaletti L."/>
            <person name="Monciardini P."/>
        </authorList>
    </citation>
    <scope>NUCLEOTIDE SEQUENCE [LARGE SCALE GENOMIC DNA]</scope>
    <source>
        <strain evidence="12 13">SOSP1-30</strain>
    </source>
</reference>
<evidence type="ECO:0000256" key="2">
    <source>
        <dbReference type="ARBA" id="ARBA00022516"/>
    </source>
</evidence>
<dbReference type="GO" id="GO:0016740">
    <property type="term" value="F:transferase activity"/>
    <property type="evidence" value="ECO:0007669"/>
    <property type="project" value="UniProtKB-KW"/>
</dbReference>
<keyword evidence="7 10" id="KW-0443">Lipid metabolism</keyword>
<evidence type="ECO:0000256" key="10">
    <source>
        <dbReference type="HAMAP-Rule" id="MF_00823"/>
    </source>
</evidence>
<comment type="similarity">
    <text evidence="10">Belongs to the AccA family.</text>
</comment>
<keyword evidence="6 10" id="KW-0067">ATP-binding</keyword>
<evidence type="ECO:0000256" key="3">
    <source>
        <dbReference type="ARBA" id="ARBA00022679"/>
    </source>
</evidence>
<dbReference type="PANTHER" id="PTHR42853:SF3">
    <property type="entry name" value="ACETYL-COENZYME A CARBOXYLASE CARBOXYL TRANSFERASE SUBUNIT ALPHA, CHLOROPLASTIC"/>
    <property type="match status" value="1"/>
</dbReference>
<dbReference type="HAMAP" id="MF_00823">
    <property type="entry name" value="AcetylCoA_CT_alpha"/>
    <property type="match status" value="1"/>
</dbReference>
<comment type="subcellular location">
    <subcellularLocation>
        <location evidence="10">Cytoplasm</location>
    </subcellularLocation>
</comment>
<comment type="function">
    <text evidence="10">Component of the acetyl coenzyme A carboxylase (ACC) complex. First, biotin carboxylase catalyzes the carboxylation of biotin on its carrier protein (BCCP) and then the CO(2) group is transferred by the carboxyltransferase to acetyl-CoA to form malonyl-CoA.</text>
</comment>
<dbReference type="InterPro" id="IPR011763">
    <property type="entry name" value="COA_CT_C"/>
</dbReference>
<keyword evidence="2 10" id="KW-0444">Lipid biosynthesis</keyword>
<keyword evidence="5 10" id="KW-0276">Fatty acid metabolism</keyword>
<sequence length="328" mass="37095">MPYDLDFEKPLAELEKKINGLQRKGERLKPDETKQLQSLENDLRKRTEEIYSNLTAWQTVQVARHKNRPYTLDYIKHICDDFFELHGDRSFADDHAIVAGTARLGEQTVMLIGHQKGRDMKEQQYRNLGMPHPEGYRKAYRMMQQAEKFGFPIINLIDTSGASPALVDEERGQSEAIASCLYLMPRLRVPILAIVIGEGNSGGALAISIADRILMFEHSYYTVAAPEAAANIIWRDAGQAPLAAEGQRIRAKDLLTFKIVDEVIPEPLGGAHRNHHLAAEALKVSLLRNLEELKQLPTDELLAKRYEKFRAIGQFDHEVLETNSEIGV</sequence>
<evidence type="ECO:0000256" key="7">
    <source>
        <dbReference type="ARBA" id="ARBA00023098"/>
    </source>
</evidence>
<dbReference type="NCBIfam" id="NF004344">
    <property type="entry name" value="PRK05724.1"/>
    <property type="match status" value="1"/>
</dbReference>
<organism evidence="12 13">
    <name type="scientific">Ktedonobacter robiniae</name>
    <dbReference type="NCBI Taxonomy" id="2778365"/>
    <lineage>
        <taxon>Bacteria</taxon>
        <taxon>Bacillati</taxon>
        <taxon>Chloroflexota</taxon>
        <taxon>Ktedonobacteria</taxon>
        <taxon>Ktedonobacterales</taxon>
        <taxon>Ktedonobacteraceae</taxon>
        <taxon>Ktedonobacter</taxon>
    </lineage>
</organism>
<evidence type="ECO:0000256" key="5">
    <source>
        <dbReference type="ARBA" id="ARBA00022832"/>
    </source>
</evidence>
<comment type="caution">
    <text evidence="12">The sequence shown here is derived from an EMBL/GenBank/DDBJ whole genome shotgun (WGS) entry which is preliminary data.</text>
</comment>
<comment type="pathway">
    <text evidence="1 10">Lipid metabolism; malonyl-CoA biosynthesis; malonyl-CoA from acetyl-CoA: step 1/1.</text>
</comment>
<evidence type="ECO:0000313" key="13">
    <source>
        <dbReference type="Proteomes" id="UP000654345"/>
    </source>
</evidence>
<comment type="catalytic activity">
    <reaction evidence="9 10">
        <text>N(6)-carboxybiotinyl-L-lysyl-[protein] + acetyl-CoA = N(6)-biotinyl-L-lysyl-[protein] + malonyl-CoA</text>
        <dbReference type="Rhea" id="RHEA:54728"/>
        <dbReference type="Rhea" id="RHEA-COMP:10505"/>
        <dbReference type="Rhea" id="RHEA-COMP:10506"/>
        <dbReference type="ChEBI" id="CHEBI:57288"/>
        <dbReference type="ChEBI" id="CHEBI:57384"/>
        <dbReference type="ChEBI" id="CHEBI:83144"/>
        <dbReference type="ChEBI" id="CHEBI:83145"/>
        <dbReference type="EC" id="2.1.3.15"/>
    </reaction>
</comment>
<dbReference type="EMBL" id="BNJG01000001">
    <property type="protein sequence ID" value="GHO51692.1"/>
    <property type="molecule type" value="Genomic_DNA"/>
</dbReference>
<dbReference type="SUPFAM" id="SSF52096">
    <property type="entry name" value="ClpP/crotonase"/>
    <property type="match status" value="1"/>
</dbReference>
<name>A0ABQ3UG60_9CHLR</name>
<dbReference type="PROSITE" id="PS50989">
    <property type="entry name" value="COA_CT_CTER"/>
    <property type="match status" value="1"/>
</dbReference>